<dbReference type="EMBL" id="BSNM01000015">
    <property type="protein sequence ID" value="GLQ32204.1"/>
    <property type="molecule type" value="Genomic_DNA"/>
</dbReference>
<dbReference type="RefSeq" id="WP_284382104.1">
    <property type="nucleotide sequence ID" value="NZ_BSNM01000015.1"/>
</dbReference>
<comment type="caution">
    <text evidence="1">The sequence shown here is derived from an EMBL/GenBank/DDBJ whole genome shotgun (WGS) entry which is preliminary data.</text>
</comment>
<name>A0AA37W8N5_9GAMM</name>
<dbReference type="SUPFAM" id="SSF53448">
    <property type="entry name" value="Nucleotide-diphospho-sugar transferases"/>
    <property type="match status" value="1"/>
</dbReference>
<dbReference type="PANTHER" id="PTHR36529">
    <property type="entry name" value="SLL1095 PROTEIN"/>
    <property type="match status" value="1"/>
</dbReference>
<dbReference type="NCBIfam" id="TIGR04282">
    <property type="entry name" value="glyco_like_cofC"/>
    <property type="match status" value="1"/>
</dbReference>
<keyword evidence="2" id="KW-1185">Reference proteome</keyword>
<evidence type="ECO:0000313" key="2">
    <source>
        <dbReference type="Proteomes" id="UP001161389"/>
    </source>
</evidence>
<accession>A0AA37W8N5</accession>
<dbReference type="AlphaFoldDB" id="A0AA37W8N5"/>
<dbReference type="InterPro" id="IPR029044">
    <property type="entry name" value="Nucleotide-diphossugar_trans"/>
</dbReference>
<reference evidence="1" key="2">
    <citation type="submission" date="2023-01" db="EMBL/GenBank/DDBJ databases">
        <title>Draft genome sequence of Litoribrevibacter albus strain NBRC 110071.</title>
        <authorList>
            <person name="Sun Q."/>
            <person name="Mori K."/>
        </authorList>
    </citation>
    <scope>NUCLEOTIDE SEQUENCE</scope>
    <source>
        <strain evidence="1">NBRC 110071</strain>
    </source>
</reference>
<dbReference type="Proteomes" id="UP001161389">
    <property type="component" value="Unassembled WGS sequence"/>
</dbReference>
<dbReference type="Gene3D" id="3.90.550.10">
    <property type="entry name" value="Spore Coat Polysaccharide Biosynthesis Protein SpsA, Chain A"/>
    <property type="match status" value="1"/>
</dbReference>
<proteinExistence type="predicted"/>
<evidence type="ECO:0008006" key="3">
    <source>
        <dbReference type="Google" id="ProtNLM"/>
    </source>
</evidence>
<gene>
    <name evidence="1" type="ORF">GCM10007876_26830</name>
</gene>
<evidence type="ECO:0000313" key="1">
    <source>
        <dbReference type="EMBL" id="GLQ32204.1"/>
    </source>
</evidence>
<organism evidence="1 2">
    <name type="scientific">Litoribrevibacter albus</name>
    <dbReference type="NCBI Taxonomy" id="1473156"/>
    <lineage>
        <taxon>Bacteria</taxon>
        <taxon>Pseudomonadati</taxon>
        <taxon>Pseudomonadota</taxon>
        <taxon>Gammaproteobacteria</taxon>
        <taxon>Oceanospirillales</taxon>
        <taxon>Oceanospirillaceae</taxon>
        <taxon>Litoribrevibacter</taxon>
    </lineage>
</organism>
<dbReference type="InterPro" id="IPR018641">
    <property type="entry name" value="Trfase_1_rSAM/seldom-assoc"/>
</dbReference>
<dbReference type="PANTHER" id="PTHR36529:SF1">
    <property type="entry name" value="GLYCOSYLTRANSFERASE"/>
    <property type="match status" value="1"/>
</dbReference>
<dbReference type="Pfam" id="PF09837">
    <property type="entry name" value="DUF2064"/>
    <property type="match status" value="1"/>
</dbReference>
<protein>
    <recommendedName>
        <fullName evidence="3">Glycosyltransferase</fullName>
    </recommendedName>
</protein>
<reference evidence="1" key="1">
    <citation type="journal article" date="2014" name="Int. J. Syst. Evol. Microbiol.">
        <title>Complete genome sequence of Corynebacterium casei LMG S-19264T (=DSM 44701T), isolated from a smear-ripened cheese.</title>
        <authorList>
            <consortium name="US DOE Joint Genome Institute (JGI-PGF)"/>
            <person name="Walter F."/>
            <person name="Albersmeier A."/>
            <person name="Kalinowski J."/>
            <person name="Ruckert C."/>
        </authorList>
    </citation>
    <scope>NUCLEOTIDE SEQUENCE</scope>
    <source>
        <strain evidence="1">NBRC 110071</strain>
    </source>
</reference>
<sequence>MMSEDQVKKSASCALVIFSKAPIAGEVKTRLAKDLGNSAALNVYQAMLKTICRTLTQSSRWDCFLSASKHLDHPFFTSLIKAYGLKTHLQCDGTLGDKMKSTLEVLQSEYEKVIIVGGDAISISECVVDTAFKALDTYDSVLVPALDGGYIAIGATTTHEQMFTGIEWGTERVFAQQKAQFQSIGWRCWFAEPLWDLDELADFERAKSEPELHQKLLDAGLNQAL</sequence>